<proteinExistence type="predicted"/>
<reference evidence="2 3" key="1">
    <citation type="submission" date="2014-09" db="EMBL/GenBank/DDBJ databases">
        <title>High-quality draft genome sequence of Kocuria marina SO9-6, an actinobacterium isolated from a copper mine.</title>
        <authorList>
            <person name="Castro D.B."/>
            <person name="Pereira L.B."/>
            <person name="Silva M.V."/>
            <person name="Silva B.P."/>
            <person name="Zanardi B.R."/>
            <person name="Carlos C."/>
            <person name="Belgini D.R."/>
            <person name="Limache E.G."/>
            <person name="Lacerda G.V."/>
            <person name="Nery M.B."/>
            <person name="Gomes M.B."/>
            <person name="Souza S."/>
            <person name="Silva T.M."/>
            <person name="Rodrigues V.D."/>
            <person name="Paulino L.C."/>
            <person name="Vicentini R."/>
            <person name="Ferraz L.F."/>
            <person name="Ottoboni L.M."/>
        </authorList>
    </citation>
    <scope>NUCLEOTIDE SEQUENCE [LARGE SCALE GENOMIC DNA]</scope>
    <source>
        <strain evidence="2 3">SO9-6</strain>
    </source>
</reference>
<sequence>MAFKVFEKGSAPTPTVPTVTIQKRGLFSLNDAAYKMLDEPEYIAFLYDDEERLIALKPTTPTDLNGYPVRRQTPAGKSGKSTGPVLIAGSMFTRFIDMDTSQARRWTPELRDGMLLIDPKTEGALVISNRNRRKQATNQSEDHSSPDNAE</sequence>
<dbReference type="RefSeq" id="WP_035965095.1">
    <property type="nucleotide sequence ID" value="NZ_JROM01000047.1"/>
</dbReference>
<accession>A0A0B0D8K7</accession>
<feature type="compositionally biased region" description="Basic and acidic residues" evidence="1">
    <location>
        <begin position="140"/>
        <end position="150"/>
    </location>
</feature>
<dbReference type="AlphaFoldDB" id="A0A0B0D8K7"/>
<name>A0A0B0D8K7_9MICC</name>
<dbReference type="Proteomes" id="UP000030664">
    <property type="component" value="Unassembled WGS sequence"/>
</dbReference>
<evidence type="ECO:0000313" key="3">
    <source>
        <dbReference type="Proteomes" id="UP000030664"/>
    </source>
</evidence>
<dbReference type="EMBL" id="JROM01000047">
    <property type="protein sequence ID" value="KHE73753.1"/>
    <property type="molecule type" value="Genomic_DNA"/>
</dbReference>
<protein>
    <submittedName>
        <fullName evidence="2">Uncharacterized protein</fullName>
    </submittedName>
</protein>
<comment type="caution">
    <text evidence="2">The sequence shown here is derived from an EMBL/GenBank/DDBJ whole genome shotgun (WGS) entry which is preliminary data.</text>
</comment>
<gene>
    <name evidence="2" type="ORF">AS25_10960</name>
</gene>
<evidence type="ECO:0000313" key="2">
    <source>
        <dbReference type="EMBL" id="KHE73753.1"/>
    </source>
</evidence>
<organism evidence="2 3">
    <name type="scientific">Kocuria marina</name>
    <dbReference type="NCBI Taxonomy" id="223184"/>
    <lineage>
        <taxon>Bacteria</taxon>
        <taxon>Bacillati</taxon>
        <taxon>Actinomycetota</taxon>
        <taxon>Actinomycetes</taxon>
        <taxon>Micrococcales</taxon>
        <taxon>Micrococcaceae</taxon>
        <taxon>Kocuria</taxon>
    </lineage>
</organism>
<evidence type="ECO:0000256" key="1">
    <source>
        <dbReference type="SAM" id="MobiDB-lite"/>
    </source>
</evidence>
<feature type="region of interest" description="Disordered" evidence="1">
    <location>
        <begin position="126"/>
        <end position="150"/>
    </location>
</feature>